<name>A0ABZ1FCD1_9ACTN</name>
<evidence type="ECO:0000313" key="3">
    <source>
        <dbReference type="EMBL" id="WSB67925.1"/>
    </source>
</evidence>
<dbReference type="Proteomes" id="UP001344251">
    <property type="component" value="Chromosome"/>
</dbReference>
<feature type="compositionally biased region" description="Low complexity" evidence="1">
    <location>
        <begin position="140"/>
        <end position="152"/>
    </location>
</feature>
<gene>
    <name evidence="3" type="ORF">OG863_08115</name>
</gene>
<evidence type="ECO:0000313" key="4">
    <source>
        <dbReference type="Proteomes" id="UP001344251"/>
    </source>
</evidence>
<dbReference type="RefSeq" id="WP_326617301.1">
    <property type="nucleotide sequence ID" value="NZ_CP109106.1"/>
</dbReference>
<feature type="region of interest" description="Disordered" evidence="1">
    <location>
        <begin position="138"/>
        <end position="175"/>
    </location>
</feature>
<dbReference type="InterPro" id="IPR009839">
    <property type="entry name" value="SseB_N"/>
</dbReference>
<feature type="domain" description="SseB protein N-terminal" evidence="2">
    <location>
        <begin position="24"/>
        <end position="131"/>
    </location>
</feature>
<feature type="region of interest" description="Disordered" evidence="1">
    <location>
        <begin position="1"/>
        <end position="61"/>
    </location>
</feature>
<dbReference type="Pfam" id="PF07179">
    <property type="entry name" value="SseB"/>
    <property type="match status" value="1"/>
</dbReference>
<sequence>MSTSTPDENPPPDEAASAEGGQSAEEAAATQTALVELATSVGLLPQAPPAEGEEQRPEGAIALPVIEQDGNRYVPLFTTEEALLAAGGDPATALRMPVVELAANWPADDLWLAVDPSTEEGLALPPDLVRALPVLSRQSGAPGWPGEAAGEVPGQGPGQGPGGGIAGGDGRAPGG</sequence>
<evidence type="ECO:0000259" key="2">
    <source>
        <dbReference type="Pfam" id="PF07179"/>
    </source>
</evidence>
<feature type="compositionally biased region" description="Gly residues" evidence="1">
    <location>
        <begin position="153"/>
        <end position="175"/>
    </location>
</feature>
<proteinExistence type="predicted"/>
<organism evidence="3 4">
    <name type="scientific">Streptomyces decoyicus</name>
    <dbReference type="NCBI Taxonomy" id="249567"/>
    <lineage>
        <taxon>Bacteria</taxon>
        <taxon>Bacillati</taxon>
        <taxon>Actinomycetota</taxon>
        <taxon>Actinomycetes</taxon>
        <taxon>Kitasatosporales</taxon>
        <taxon>Streptomycetaceae</taxon>
        <taxon>Streptomyces</taxon>
    </lineage>
</organism>
<protein>
    <submittedName>
        <fullName evidence="3">SseB family protein</fullName>
    </submittedName>
</protein>
<dbReference type="EMBL" id="CP109106">
    <property type="protein sequence ID" value="WSB67925.1"/>
    <property type="molecule type" value="Genomic_DNA"/>
</dbReference>
<reference evidence="3 4" key="1">
    <citation type="submission" date="2022-10" db="EMBL/GenBank/DDBJ databases">
        <title>The complete genomes of actinobacterial strains from the NBC collection.</title>
        <authorList>
            <person name="Joergensen T.S."/>
            <person name="Alvarez Arevalo M."/>
            <person name="Sterndorff E.B."/>
            <person name="Faurdal D."/>
            <person name="Vuksanovic O."/>
            <person name="Mourched A.-S."/>
            <person name="Charusanti P."/>
            <person name="Shaw S."/>
            <person name="Blin K."/>
            <person name="Weber T."/>
        </authorList>
    </citation>
    <scope>NUCLEOTIDE SEQUENCE [LARGE SCALE GENOMIC DNA]</scope>
    <source>
        <strain evidence="3 4">NBC 01774</strain>
    </source>
</reference>
<accession>A0ABZ1FCD1</accession>
<evidence type="ECO:0000256" key="1">
    <source>
        <dbReference type="SAM" id="MobiDB-lite"/>
    </source>
</evidence>
<feature type="compositionally biased region" description="Low complexity" evidence="1">
    <location>
        <begin position="14"/>
        <end position="38"/>
    </location>
</feature>
<keyword evidence="4" id="KW-1185">Reference proteome</keyword>